<name>A0A928Y4Y7_UNCKA</name>
<accession>A0A928Y4Y7</accession>
<gene>
    <name evidence="2" type="ORF">HS096_03130</name>
</gene>
<feature type="region of interest" description="Disordered" evidence="1">
    <location>
        <begin position="413"/>
        <end position="474"/>
    </location>
</feature>
<dbReference type="EMBL" id="JABTTY010000001">
    <property type="protein sequence ID" value="MBE7525355.1"/>
    <property type="molecule type" value="Genomic_DNA"/>
</dbReference>
<feature type="compositionally biased region" description="Basic and acidic residues" evidence="1">
    <location>
        <begin position="452"/>
        <end position="463"/>
    </location>
</feature>
<evidence type="ECO:0000256" key="1">
    <source>
        <dbReference type="SAM" id="MobiDB-lite"/>
    </source>
</evidence>
<comment type="caution">
    <text evidence="2">The sequence shown here is derived from an EMBL/GenBank/DDBJ whole genome shotgun (WGS) entry which is preliminary data.</text>
</comment>
<dbReference type="Proteomes" id="UP000710385">
    <property type="component" value="Unassembled WGS sequence"/>
</dbReference>
<evidence type="ECO:0000313" key="3">
    <source>
        <dbReference type="Proteomes" id="UP000710385"/>
    </source>
</evidence>
<protein>
    <submittedName>
        <fullName evidence="2">Uncharacterized protein</fullName>
    </submittedName>
</protein>
<feature type="compositionally biased region" description="Basic residues" evidence="1">
    <location>
        <begin position="464"/>
        <end position="474"/>
    </location>
</feature>
<dbReference type="AlphaFoldDB" id="A0A928Y4Y7"/>
<feature type="compositionally biased region" description="Basic and acidic residues" evidence="1">
    <location>
        <begin position="413"/>
        <end position="435"/>
    </location>
</feature>
<reference evidence="2" key="1">
    <citation type="submission" date="2020-05" db="EMBL/GenBank/DDBJ databases">
        <title>High-Quality Genomes of Partial-Nitritation/Anammox System by Hierarchical Clustering Based Hybrid Assembly.</title>
        <authorList>
            <person name="Liu L."/>
            <person name="Wang Y."/>
            <person name="Che Y."/>
            <person name="Chen Y."/>
            <person name="Xia Y."/>
            <person name="Luo R."/>
            <person name="Cheng S.H."/>
            <person name="Zheng C."/>
            <person name="Zhang T."/>
        </authorList>
    </citation>
    <scope>NUCLEOTIDE SEQUENCE</scope>
    <source>
        <strain evidence="2">H1_PAT1</strain>
    </source>
</reference>
<sequence>MENNQNSTGFVSYTTSKSLFGIQMPPLVHVSSLPKETEIVPEAKKAEDMATAAAKAVAEDMKRRQQKRDHGLTQGNLSHRLMGATLKNMERGMPYGSAALRACRWMRNLVDEDSSLPSHADRKPLRDYISAVEATAHPPFTVERVSDLVAKRAKKEEERGAKPREAVRASVNWVKSAIWRDSLRITNAKERETLLAAANACLPPPKEQKPPKDGGKKVISVLSPLEEVRRAFADIGADKRLACAQAFIHRCVESIKLTAQEKSEIMTLIEDEVMRHFKAPILGRPTTLAEVGEAEAEAKRWMDSKIEYAQRKLQPKAHKPQGNRFQSRTNVVHVQAEPPRAVEPKPVMNDDDRRIAELKARLRTLEIALRQSGTFMNGKENDLLIPFAEEFARLRGELDELLAQKAAQDAEREAANKAERIRRAEASAKASRELPRSLVETPAESRKRHRERQAQKAAKEKGGKGKNKGGKKKG</sequence>
<evidence type="ECO:0000313" key="2">
    <source>
        <dbReference type="EMBL" id="MBE7525355.1"/>
    </source>
</evidence>
<organism evidence="2 3">
    <name type="scientific">candidate division WWE3 bacterium</name>
    <dbReference type="NCBI Taxonomy" id="2053526"/>
    <lineage>
        <taxon>Bacteria</taxon>
        <taxon>Katanobacteria</taxon>
    </lineage>
</organism>
<proteinExistence type="predicted"/>